<gene>
    <name evidence="1" type="ORF">FF100_25435</name>
</gene>
<keyword evidence="1" id="KW-0436">Ligase</keyword>
<evidence type="ECO:0000313" key="1">
    <source>
        <dbReference type="EMBL" id="TNC09563.1"/>
    </source>
</evidence>
<dbReference type="Gene3D" id="3.90.1140.10">
    <property type="entry name" value="Cyclic phosphodiesterase"/>
    <property type="match status" value="1"/>
</dbReference>
<dbReference type="OrthoDB" id="463286at2"/>
<evidence type="ECO:0000313" key="2">
    <source>
        <dbReference type="Proteomes" id="UP000305267"/>
    </source>
</evidence>
<protein>
    <submittedName>
        <fullName evidence="1">2'-5' RNA ligase family protein</fullName>
    </submittedName>
</protein>
<name>A0A5C4LBV0_9HYPH</name>
<accession>A0A5C4LBV0</accession>
<dbReference type="SUPFAM" id="SSF55144">
    <property type="entry name" value="LigT-like"/>
    <property type="match status" value="1"/>
</dbReference>
<dbReference type="AlphaFoldDB" id="A0A5C4LBV0"/>
<dbReference type="EMBL" id="VDDA01000016">
    <property type="protein sequence ID" value="TNC09563.1"/>
    <property type="molecule type" value="Genomic_DNA"/>
</dbReference>
<dbReference type="RefSeq" id="WP_139038569.1">
    <property type="nucleotide sequence ID" value="NZ_VDDA01000016.1"/>
</dbReference>
<keyword evidence="2" id="KW-1185">Reference proteome</keyword>
<reference evidence="1 2" key="1">
    <citation type="submission" date="2019-06" db="EMBL/GenBank/DDBJ databases">
        <title>Genome of Methylobacterium sp. 17Sr1-39.</title>
        <authorList>
            <person name="Seo T."/>
        </authorList>
    </citation>
    <scope>NUCLEOTIDE SEQUENCE [LARGE SCALE GENOMIC DNA]</scope>
    <source>
        <strain evidence="1 2">17Sr1-39</strain>
    </source>
</reference>
<sequence>MGFAISLRSDHPSAGTVRALWRDAAPFEERPSMARLGYPPHITLAIYDDGVREDEARDALDHACRDLPALRLTFDAIRTFEGPPLVLWAAPRPDPMLYAAHAAIHAVIDPAGCRPHYRPGAWIPHCSLATQVRHECRDDALAFAHAPRAAFEVIFDALDCIAFPSLMPLALRRLP</sequence>
<organism evidence="1 2">
    <name type="scientific">Methylobacterium terricola</name>
    <dbReference type="NCBI Taxonomy" id="2583531"/>
    <lineage>
        <taxon>Bacteria</taxon>
        <taxon>Pseudomonadati</taxon>
        <taxon>Pseudomonadota</taxon>
        <taxon>Alphaproteobacteria</taxon>
        <taxon>Hyphomicrobiales</taxon>
        <taxon>Methylobacteriaceae</taxon>
        <taxon>Methylobacterium</taxon>
    </lineage>
</organism>
<dbReference type="Proteomes" id="UP000305267">
    <property type="component" value="Unassembled WGS sequence"/>
</dbReference>
<dbReference type="InterPro" id="IPR009097">
    <property type="entry name" value="Cyclic_Pdiesterase"/>
</dbReference>
<proteinExistence type="predicted"/>
<dbReference type="GO" id="GO:0016874">
    <property type="term" value="F:ligase activity"/>
    <property type="evidence" value="ECO:0007669"/>
    <property type="project" value="UniProtKB-KW"/>
</dbReference>
<dbReference type="Pfam" id="PF13563">
    <property type="entry name" value="2_5_RNA_ligase2"/>
    <property type="match status" value="1"/>
</dbReference>
<comment type="caution">
    <text evidence="1">The sequence shown here is derived from an EMBL/GenBank/DDBJ whole genome shotgun (WGS) entry which is preliminary data.</text>
</comment>